<gene>
    <name evidence="1" type="ORF">SMRZ_LOCUS17580</name>
</gene>
<protein>
    <submittedName>
        <fullName evidence="1">Uncharacterized protein</fullName>
    </submittedName>
</protein>
<accession>A0A183MNF5</accession>
<sequence length="97" mass="11035">MVVGNEQGTVDLGCVLLGTHQQGVPVILRELMLPDRFTLVSSSFRFRVFTDICNTKHDNSNTYITKMLTLIQYSIIHEINYLASNFNIIDLINALKF</sequence>
<evidence type="ECO:0000313" key="1">
    <source>
        <dbReference type="EMBL" id="VDP24208.1"/>
    </source>
</evidence>
<dbReference type="AlphaFoldDB" id="A0A183MNF5"/>
<proteinExistence type="predicted"/>
<dbReference type="EMBL" id="UZAI01017410">
    <property type="protein sequence ID" value="VDP24208.1"/>
    <property type="molecule type" value="Genomic_DNA"/>
</dbReference>
<name>A0A183MNF5_9TREM</name>
<organism evidence="1 2">
    <name type="scientific">Schistosoma margrebowiei</name>
    <dbReference type="NCBI Taxonomy" id="48269"/>
    <lineage>
        <taxon>Eukaryota</taxon>
        <taxon>Metazoa</taxon>
        <taxon>Spiralia</taxon>
        <taxon>Lophotrochozoa</taxon>
        <taxon>Platyhelminthes</taxon>
        <taxon>Trematoda</taxon>
        <taxon>Digenea</taxon>
        <taxon>Strigeidida</taxon>
        <taxon>Schistosomatoidea</taxon>
        <taxon>Schistosomatidae</taxon>
        <taxon>Schistosoma</taxon>
    </lineage>
</organism>
<reference evidence="1 2" key="1">
    <citation type="submission" date="2018-11" db="EMBL/GenBank/DDBJ databases">
        <authorList>
            <consortium name="Pathogen Informatics"/>
        </authorList>
    </citation>
    <scope>NUCLEOTIDE SEQUENCE [LARGE SCALE GENOMIC DNA]</scope>
    <source>
        <strain evidence="1 2">Zambia</strain>
    </source>
</reference>
<evidence type="ECO:0000313" key="2">
    <source>
        <dbReference type="Proteomes" id="UP000277204"/>
    </source>
</evidence>
<keyword evidence="2" id="KW-1185">Reference proteome</keyword>
<dbReference type="Proteomes" id="UP000277204">
    <property type="component" value="Unassembled WGS sequence"/>
</dbReference>